<evidence type="ECO:0000313" key="3">
    <source>
        <dbReference type="EMBL" id="ADD07534.1"/>
    </source>
</evidence>
<dbReference type="InterPro" id="IPR002933">
    <property type="entry name" value="Peptidase_M20"/>
</dbReference>
<dbReference type="Gene3D" id="3.30.70.360">
    <property type="match status" value="1"/>
</dbReference>
<dbReference type="SUPFAM" id="SSF55031">
    <property type="entry name" value="Bacterial exopeptidase dimerisation domain"/>
    <property type="match status" value="1"/>
</dbReference>
<dbReference type="Gene3D" id="3.40.630.10">
    <property type="entry name" value="Zn peptidases"/>
    <property type="match status" value="1"/>
</dbReference>
<reference evidence="3 4" key="2">
    <citation type="journal article" date="2012" name="BMC Genomics">
        <title>A comparative genomics perspective on the genetic content of the alkaliphilic haloarchaeon Natrialba magadii ATCC 43099T.</title>
        <authorList>
            <person name="Siddaramappa S."/>
            <person name="Challacombe J.F."/>
            <person name="Decastro R.E."/>
            <person name="Pfeiffer F."/>
            <person name="Sastre D.E."/>
            <person name="Gimenez M.I."/>
            <person name="Paggi R.A."/>
            <person name="Detter J.C."/>
            <person name="Davenport K.W."/>
            <person name="Goodwin L.A."/>
            <person name="Kyrpides N."/>
            <person name="Tapia R."/>
            <person name="Pitluck S."/>
            <person name="Lucas S."/>
            <person name="Woyke T."/>
            <person name="Maupin-Furlow J.A."/>
        </authorList>
    </citation>
    <scope>NUCLEOTIDE SEQUENCE [LARGE SCALE GENOMIC DNA]</scope>
    <source>
        <strain evidence="4">ATCC 43099 / DSM 3394 / CCM 3739 / CIP 104546 / IAM 13178 / JCM 8861 / NBRC 102185 / NCIMB 2190 / MS3</strain>
    </source>
</reference>
<geneLocation type="plasmid" evidence="3 4">
    <name>pNMAG02</name>
</geneLocation>
<dbReference type="InterPro" id="IPR010158">
    <property type="entry name" value="Amidase_Cbmase"/>
</dbReference>
<dbReference type="InterPro" id="IPR011650">
    <property type="entry name" value="Peptidase_M20_dimer"/>
</dbReference>
<dbReference type="InterPro" id="IPR036264">
    <property type="entry name" value="Bact_exopeptidase_dim_dom"/>
</dbReference>
<dbReference type="Pfam" id="PF01546">
    <property type="entry name" value="Peptidase_M20"/>
    <property type="match status" value="1"/>
</dbReference>
<accession>D3T1S5</accession>
<dbReference type="Proteomes" id="UP000001879">
    <property type="component" value="Plasmid pNMAG02"/>
</dbReference>
<keyword evidence="4" id="KW-1185">Reference proteome</keyword>
<evidence type="ECO:0000256" key="1">
    <source>
        <dbReference type="ARBA" id="ARBA00022801"/>
    </source>
</evidence>
<dbReference type="eggNOG" id="arCOG01109">
    <property type="taxonomic scope" value="Archaea"/>
</dbReference>
<dbReference type="KEGG" id="nmg:Nmag_4001"/>
<sequence>MGENIIKCGNVSISLKPMVQAIDRDRIERRLDDLWEIGQTQKGGVTRLAYTDEESDAFSYIQAELSSSYSITEDSMGNLFATREPEASDSIYIGSHLDSVYNGGRLDGTLGVVTAIEAIEAVYNSKCEPAHPPTLAIFRNEESARFGQHTVGSRGALGQLEVEDFSATDQNDVPLWHAMQSQGFEPENLSHPTINTERIAGFLELHIEQGRVLDERELDVGLVTSIRAPVRCRVTVTGDHDHSGATPMELRCDALSGAAEMITAIESVATTAATDGDLVATVGDITPVNGAINKVCGEVSFPIDIRSKEEDYRDTIENRIVDTIETIADDRELRTEIEHLDRSEPVQLDSKFVTVLEQSAETSGAAYCCLPSGGGHDAMNFQLAGIPTGMVFVPSINGISHNPAEATKPEAIEKATRILSNALVNFEE</sequence>
<dbReference type="Pfam" id="PF07687">
    <property type="entry name" value="M20_dimer"/>
    <property type="match status" value="1"/>
</dbReference>
<keyword evidence="3" id="KW-0614">Plasmid</keyword>
<feature type="domain" description="Peptidase M20 dimerisation" evidence="2">
    <location>
        <begin position="230"/>
        <end position="329"/>
    </location>
</feature>
<dbReference type="EMBL" id="CP001934">
    <property type="protein sequence ID" value="ADD07534.1"/>
    <property type="molecule type" value="Genomic_DNA"/>
</dbReference>
<dbReference type="PANTHER" id="PTHR32494:SF5">
    <property type="entry name" value="ALLANTOATE AMIDOHYDROLASE"/>
    <property type="match status" value="1"/>
</dbReference>
<dbReference type="SUPFAM" id="SSF53187">
    <property type="entry name" value="Zn-dependent exopeptidases"/>
    <property type="match status" value="1"/>
</dbReference>
<organism evidence="3 4">
    <name type="scientific">Natrialba magadii (strain ATCC 43099 / DSM 3394 / CCM 3739 / CIP 104546 / IAM 13178 / JCM 8861 / NBRC 102185 / NCIMB 2190 / MS3)</name>
    <name type="common">Natronobacterium magadii</name>
    <dbReference type="NCBI Taxonomy" id="547559"/>
    <lineage>
        <taxon>Archaea</taxon>
        <taxon>Methanobacteriati</taxon>
        <taxon>Methanobacteriota</taxon>
        <taxon>Stenosarchaea group</taxon>
        <taxon>Halobacteria</taxon>
        <taxon>Halobacteriales</taxon>
        <taxon>Natrialbaceae</taxon>
        <taxon>Natrialba</taxon>
    </lineage>
</organism>
<dbReference type="GO" id="GO:0016813">
    <property type="term" value="F:hydrolase activity, acting on carbon-nitrogen (but not peptide) bonds, in linear amidines"/>
    <property type="evidence" value="ECO:0007669"/>
    <property type="project" value="InterPro"/>
</dbReference>
<dbReference type="AlphaFoldDB" id="D3T1S5"/>
<keyword evidence="1" id="KW-0378">Hydrolase</keyword>
<dbReference type="HOGENOM" id="CLU_024588_6_0_2"/>
<gene>
    <name evidence="3" type="ordered locus">Nmag_4001</name>
</gene>
<name>D3T1S5_NATMM</name>
<dbReference type="PANTHER" id="PTHR32494">
    <property type="entry name" value="ALLANTOATE DEIMINASE-RELATED"/>
    <property type="match status" value="1"/>
</dbReference>
<evidence type="ECO:0000259" key="2">
    <source>
        <dbReference type="Pfam" id="PF07687"/>
    </source>
</evidence>
<evidence type="ECO:0000313" key="4">
    <source>
        <dbReference type="Proteomes" id="UP000001879"/>
    </source>
</evidence>
<reference evidence="4" key="1">
    <citation type="submission" date="2010-02" db="EMBL/GenBank/DDBJ databases">
        <title>Complete sequence of plasmid 2 of Natrialba magadii ATCC 43099.</title>
        <authorList>
            <consortium name="US DOE Joint Genome Institute"/>
            <person name="Lucas S."/>
            <person name="Copeland A."/>
            <person name="Lapidus A."/>
            <person name="Cheng J.-F."/>
            <person name="Bruce D."/>
            <person name="Goodwin L."/>
            <person name="Pitluck S."/>
            <person name="Davenport K."/>
            <person name="Saunders E."/>
            <person name="Detter J.C."/>
            <person name="Han C."/>
            <person name="Tapia R."/>
            <person name="Land M."/>
            <person name="Hauser L."/>
            <person name="Kyrpides N."/>
            <person name="Mikhailova N."/>
            <person name="De Castro R.E."/>
            <person name="Maupin-Furlow J.A."/>
            <person name="Woyke T."/>
        </authorList>
    </citation>
    <scope>NUCLEOTIDE SEQUENCE [LARGE SCALE GENOMIC DNA]</scope>
    <source>
        <strain evidence="4">ATCC 43099 / DSM 3394 / CCM 3739 / CIP 104546 / IAM 13178 / JCM 8861 / NBRC 102185 / NCIMB 2190 / MS3</strain>
        <plasmid evidence="4">pNMAG02</plasmid>
    </source>
</reference>
<proteinExistence type="predicted"/>
<dbReference type="NCBIfam" id="TIGR01879">
    <property type="entry name" value="hydantase"/>
    <property type="match status" value="1"/>
</dbReference>
<dbReference type="NCBIfam" id="NF006771">
    <property type="entry name" value="PRK09290.1-5"/>
    <property type="match status" value="1"/>
</dbReference>
<dbReference type="PIRSF" id="PIRSF001235">
    <property type="entry name" value="Amidase_carbamoylase"/>
    <property type="match status" value="1"/>
</dbReference>
<dbReference type="CDD" id="cd03884">
    <property type="entry name" value="M20_bAS"/>
    <property type="match status" value="1"/>
</dbReference>
<dbReference type="PaxDb" id="547559-Nmag_4001"/>
<protein>
    <submittedName>
        <fullName evidence="3">Amidase (Hydantoinase/carbamoylase family)</fullName>
    </submittedName>
</protein>